<comment type="subcellular location">
    <subcellularLocation>
        <location evidence="2">Cytoplasm</location>
    </subcellularLocation>
</comment>
<proteinExistence type="inferred from homology"/>
<dbReference type="Gene3D" id="3.90.79.10">
    <property type="entry name" value="Nucleoside Triphosphate Pyrophosphohydrolase"/>
    <property type="match status" value="1"/>
</dbReference>
<dbReference type="GO" id="GO:0034431">
    <property type="term" value="F:bis(5'-adenosyl)-hexaphosphatase activity"/>
    <property type="evidence" value="ECO:0007669"/>
    <property type="project" value="TreeGrafter"/>
</dbReference>
<comment type="caution">
    <text evidence="12">The sequence shown here is derived from an EMBL/GenBank/DDBJ whole genome shotgun (WGS) entry which is preliminary data.</text>
</comment>
<keyword evidence="8" id="KW-0460">Magnesium</keyword>
<dbReference type="GO" id="GO:0008486">
    <property type="term" value="F:diphosphoinositol-polyphosphate diphosphatase activity"/>
    <property type="evidence" value="ECO:0007669"/>
    <property type="project" value="UniProtKB-EC"/>
</dbReference>
<dbReference type="PROSITE" id="PS51462">
    <property type="entry name" value="NUDIX"/>
    <property type="match status" value="1"/>
</dbReference>
<accession>A0AAW0V156</accession>
<evidence type="ECO:0000256" key="8">
    <source>
        <dbReference type="ARBA" id="ARBA00022842"/>
    </source>
</evidence>
<dbReference type="GO" id="GO:0071543">
    <property type="term" value="P:diphosphoinositol polyphosphate metabolic process"/>
    <property type="evidence" value="ECO:0007669"/>
    <property type="project" value="TreeGrafter"/>
</dbReference>
<dbReference type="EMBL" id="JARAKH010000002">
    <property type="protein sequence ID" value="KAK8406077.1"/>
    <property type="molecule type" value="Genomic_DNA"/>
</dbReference>
<evidence type="ECO:0000256" key="4">
    <source>
        <dbReference type="ARBA" id="ARBA00012527"/>
    </source>
</evidence>
<dbReference type="GO" id="GO:1901907">
    <property type="term" value="P:diadenosine pentaphosphate catabolic process"/>
    <property type="evidence" value="ECO:0007669"/>
    <property type="project" value="TreeGrafter"/>
</dbReference>
<dbReference type="AlphaFoldDB" id="A0AAW0V156"/>
<keyword evidence="7" id="KW-0378">Hydrolase</keyword>
<comment type="similarity">
    <text evidence="3">Belongs to the Nudix hydrolase family. DIPP subfamily.</text>
</comment>
<evidence type="ECO:0000256" key="1">
    <source>
        <dbReference type="ARBA" id="ARBA00001946"/>
    </source>
</evidence>
<reference evidence="12 13" key="1">
    <citation type="submission" date="2023-03" db="EMBL/GenBank/DDBJ databases">
        <title>High-quality genome of Scylla paramamosain provides insights in environmental adaptation.</title>
        <authorList>
            <person name="Zhang L."/>
        </authorList>
    </citation>
    <scope>NUCLEOTIDE SEQUENCE [LARGE SCALE GENOMIC DNA]</scope>
    <source>
        <strain evidence="12">LZ_2023a</strain>
        <tissue evidence="12">Muscle</tissue>
    </source>
</reference>
<evidence type="ECO:0000256" key="6">
    <source>
        <dbReference type="ARBA" id="ARBA00022723"/>
    </source>
</evidence>
<evidence type="ECO:0000313" key="12">
    <source>
        <dbReference type="EMBL" id="KAK8406077.1"/>
    </source>
</evidence>
<dbReference type="GO" id="GO:1901911">
    <property type="term" value="P:adenosine 5'-(hexahydrogen pentaphosphate) catabolic process"/>
    <property type="evidence" value="ECO:0007669"/>
    <property type="project" value="TreeGrafter"/>
</dbReference>
<comment type="catalytic activity">
    <reaction evidence="9">
        <text>diphospho-myo-inositol polyphosphate + H2O = myo-inositol polyphosphate + phosphate.</text>
        <dbReference type="EC" id="3.6.1.52"/>
    </reaction>
</comment>
<keyword evidence="6" id="KW-0479">Metal-binding</keyword>
<evidence type="ECO:0000256" key="5">
    <source>
        <dbReference type="ARBA" id="ARBA00022490"/>
    </source>
</evidence>
<sequence length="305" mass="33553">MMQTIPATPVAQPHACSAPVSCSPDSNSPCPWTASTWDYDYDELWKAWTAGSRGGPGRVSCSSIESNSSFEDYVVGDVDDNNNESDRFTANNNHKNASNVAHVSGVTNTNTNTTTPTTGKGDTNNNTVVTPTAEEEDLTNNNKPNKPEEDTQKEEIRSKNSSPGRTRLLDEDGFIRRAACVCVDETESKVLLVSSKKDPCSWLVPGGGVEDGEETPIAAMREAWEEAGVQGHITRYLGLFETQQQGGRKRHRTAVFVVLVKEVLAQYPEAHLGRRREWFSLEDGLAHLSRNRPLQSAYLKQLKPT</sequence>
<dbReference type="Pfam" id="PF00293">
    <property type="entry name" value="NUDIX"/>
    <property type="match status" value="1"/>
</dbReference>
<organism evidence="12 13">
    <name type="scientific">Scylla paramamosain</name>
    <name type="common">Mud crab</name>
    <dbReference type="NCBI Taxonomy" id="85552"/>
    <lineage>
        <taxon>Eukaryota</taxon>
        <taxon>Metazoa</taxon>
        <taxon>Ecdysozoa</taxon>
        <taxon>Arthropoda</taxon>
        <taxon>Crustacea</taxon>
        <taxon>Multicrustacea</taxon>
        <taxon>Malacostraca</taxon>
        <taxon>Eumalacostraca</taxon>
        <taxon>Eucarida</taxon>
        <taxon>Decapoda</taxon>
        <taxon>Pleocyemata</taxon>
        <taxon>Brachyura</taxon>
        <taxon>Eubrachyura</taxon>
        <taxon>Portunoidea</taxon>
        <taxon>Portunidae</taxon>
        <taxon>Portuninae</taxon>
        <taxon>Scylla</taxon>
    </lineage>
</organism>
<name>A0AAW0V156_SCYPA</name>
<dbReference type="EC" id="3.6.1.52" evidence="4"/>
<dbReference type="GO" id="GO:1901909">
    <property type="term" value="P:diadenosine hexaphosphate catabolic process"/>
    <property type="evidence" value="ECO:0007669"/>
    <property type="project" value="TreeGrafter"/>
</dbReference>
<dbReference type="InterPro" id="IPR015797">
    <property type="entry name" value="NUDIX_hydrolase-like_dom_sf"/>
</dbReference>
<evidence type="ECO:0000256" key="9">
    <source>
        <dbReference type="ARBA" id="ARBA00033994"/>
    </source>
</evidence>
<feature type="compositionally biased region" description="Low complexity" evidence="10">
    <location>
        <begin position="105"/>
        <end position="130"/>
    </location>
</feature>
<evidence type="ECO:0000256" key="3">
    <source>
        <dbReference type="ARBA" id="ARBA00008266"/>
    </source>
</evidence>
<dbReference type="FunFam" id="3.90.79.10:FF:000002">
    <property type="entry name" value="diphosphoinositol polyphosphate phosphohydrolase 1"/>
    <property type="match status" value="1"/>
</dbReference>
<dbReference type="SUPFAM" id="SSF55811">
    <property type="entry name" value="Nudix"/>
    <property type="match status" value="1"/>
</dbReference>
<dbReference type="PROSITE" id="PS00893">
    <property type="entry name" value="NUDIX_BOX"/>
    <property type="match status" value="1"/>
</dbReference>
<dbReference type="InterPro" id="IPR047198">
    <property type="entry name" value="DDP-like_NUDIX"/>
</dbReference>
<dbReference type="GO" id="GO:0046872">
    <property type="term" value="F:metal ion binding"/>
    <property type="evidence" value="ECO:0007669"/>
    <property type="project" value="UniProtKB-KW"/>
</dbReference>
<dbReference type="PANTHER" id="PTHR12629:SF0">
    <property type="entry name" value="DIPHOSPHOINOSITOL-POLYPHOSPHATE DIPHOSPHATASE"/>
    <property type="match status" value="1"/>
</dbReference>
<dbReference type="CDD" id="cd04666">
    <property type="entry name" value="NUDIX_DIPP2_like_Nudt4"/>
    <property type="match status" value="1"/>
</dbReference>
<evidence type="ECO:0000256" key="2">
    <source>
        <dbReference type="ARBA" id="ARBA00004496"/>
    </source>
</evidence>
<dbReference type="GO" id="GO:0000298">
    <property type="term" value="F:endopolyphosphatase activity"/>
    <property type="evidence" value="ECO:0007669"/>
    <property type="project" value="TreeGrafter"/>
</dbReference>
<protein>
    <recommendedName>
        <fullName evidence="4">diphosphoinositol-polyphosphate diphosphatase</fullName>
        <ecNumber evidence="4">3.6.1.52</ecNumber>
    </recommendedName>
</protein>
<dbReference type="Proteomes" id="UP001487740">
    <property type="component" value="Unassembled WGS sequence"/>
</dbReference>
<dbReference type="GO" id="GO:0034432">
    <property type="term" value="F:bis(5'-adenosyl)-pentaphosphatase activity"/>
    <property type="evidence" value="ECO:0007669"/>
    <property type="project" value="TreeGrafter"/>
</dbReference>
<feature type="domain" description="Nudix hydrolase" evidence="11">
    <location>
        <begin position="173"/>
        <end position="301"/>
    </location>
</feature>
<evidence type="ECO:0000256" key="10">
    <source>
        <dbReference type="SAM" id="MobiDB-lite"/>
    </source>
</evidence>
<comment type="cofactor">
    <cofactor evidence="1">
        <name>Mg(2+)</name>
        <dbReference type="ChEBI" id="CHEBI:18420"/>
    </cofactor>
</comment>
<dbReference type="InterPro" id="IPR000086">
    <property type="entry name" value="NUDIX_hydrolase_dom"/>
</dbReference>
<dbReference type="GO" id="GO:0005737">
    <property type="term" value="C:cytoplasm"/>
    <property type="evidence" value="ECO:0007669"/>
    <property type="project" value="UniProtKB-SubCell"/>
</dbReference>
<evidence type="ECO:0000313" key="13">
    <source>
        <dbReference type="Proteomes" id="UP001487740"/>
    </source>
</evidence>
<dbReference type="InterPro" id="IPR020084">
    <property type="entry name" value="NUDIX_hydrolase_CS"/>
</dbReference>
<dbReference type="PANTHER" id="PTHR12629">
    <property type="entry name" value="DIPHOSPHOINOSITOL POLYPHOSPHATE PHOSPHOHYDROLASE"/>
    <property type="match status" value="1"/>
</dbReference>
<gene>
    <name evidence="12" type="ORF">O3P69_007062</name>
</gene>
<evidence type="ECO:0000256" key="7">
    <source>
        <dbReference type="ARBA" id="ARBA00022801"/>
    </source>
</evidence>
<keyword evidence="5" id="KW-0963">Cytoplasm</keyword>
<dbReference type="GO" id="GO:0005634">
    <property type="term" value="C:nucleus"/>
    <property type="evidence" value="ECO:0007669"/>
    <property type="project" value="TreeGrafter"/>
</dbReference>
<keyword evidence="13" id="KW-1185">Reference proteome</keyword>
<evidence type="ECO:0000259" key="11">
    <source>
        <dbReference type="PROSITE" id="PS51462"/>
    </source>
</evidence>
<feature type="compositionally biased region" description="Basic and acidic residues" evidence="10">
    <location>
        <begin position="145"/>
        <end position="158"/>
    </location>
</feature>
<feature type="region of interest" description="Disordered" evidence="10">
    <location>
        <begin position="104"/>
        <end position="168"/>
    </location>
</feature>